<dbReference type="Proteomes" id="UP000254535">
    <property type="component" value="Chromosome"/>
</dbReference>
<feature type="transmembrane region" description="Helical" evidence="1">
    <location>
        <begin position="240"/>
        <end position="258"/>
    </location>
</feature>
<keyword evidence="1" id="KW-0812">Transmembrane</keyword>
<name>A0A345UZU7_PSEFL</name>
<proteinExistence type="predicted"/>
<evidence type="ECO:0000256" key="1">
    <source>
        <dbReference type="SAM" id="Phobius"/>
    </source>
</evidence>
<evidence type="ECO:0000313" key="3">
    <source>
        <dbReference type="Proteomes" id="UP000254535"/>
    </source>
</evidence>
<keyword evidence="1" id="KW-1133">Transmembrane helix</keyword>
<protein>
    <submittedName>
        <fullName evidence="2">Uncharacterized protein</fullName>
    </submittedName>
</protein>
<reference evidence="2 3" key="1">
    <citation type="submission" date="2017-07" db="EMBL/GenBank/DDBJ databases">
        <title>Genome sequence of Pseudomonas NEP1.</title>
        <authorList>
            <person name="Nascimento F.X."/>
        </authorList>
    </citation>
    <scope>NUCLEOTIDE SEQUENCE [LARGE SCALE GENOMIC DNA]</scope>
    <source>
        <strain evidence="2 3">NEP1</strain>
    </source>
</reference>
<feature type="transmembrane region" description="Helical" evidence="1">
    <location>
        <begin position="193"/>
        <end position="212"/>
    </location>
</feature>
<accession>A0A345UZU7</accession>
<dbReference type="AlphaFoldDB" id="A0A345UZU7"/>
<organism evidence="2 3">
    <name type="scientific">Pseudomonas fluorescens</name>
    <dbReference type="NCBI Taxonomy" id="294"/>
    <lineage>
        <taxon>Bacteria</taxon>
        <taxon>Pseudomonadati</taxon>
        <taxon>Pseudomonadota</taxon>
        <taxon>Gammaproteobacteria</taxon>
        <taxon>Pseudomonadales</taxon>
        <taxon>Pseudomonadaceae</taxon>
        <taxon>Pseudomonas</taxon>
    </lineage>
</organism>
<feature type="transmembrane region" description="Helical" evidence="1">
    <location>
        <begin position="137"/>
        <end position="157"/>
    </location>
</feature>
<dbReference type="RefSeq" id="WP_115078621.1">
    <property type="nucleotide sequence ID" value="NZ_CP022313.1"/>
</dbReference>
<sequence length="265" mass="30390">MKAYLETTFKKGFLLTEETLIKVDDIIRRRLFPDDQLQTLKYKVFRVDGMLLELDTPAELIAEENSSRNAISRLEIESSDAHKIHLVFDPKQFVDLEIESDDRDLAYLLFSDVKEYLNSEVLKFRGFSFDSILSSKGILPGILMLFVGVMTFVAGVSPSGDDVSKVLATDSLQQKLNFLIENRQEANSSKIKYPMLIFMGSLFSLFFIGPFLDRVFPRNLFCWGKAEAAHRRLVSIREKWVWGVVIAFVISILSTVVMDQFKKYS</sequence>
<dbReference type="EMBL" id="CP022313">
    <property type="protein sequence ID" value="AXJ05999.1"/>
    <property type="molecule type" value="Genomic_DNA"/>
</dbReference>
<evidence type="ECO:0000313" key="2">
    <source>
        <dbReference type="EMBL" id="AXJ05999.1"/>
    </source>
</evidence>
<keyword evidence="1" id="KW-0472">Membrane</keyword>
<gene>
    <name evidence="2" type="ORF">CFN16_18285</name>
</gene>